<dbReference type="EMBL" id="JAZDUA010000266">
    <property type="protein sequence ID" value="KAK7862647.1"/>
    <property type="molecule type" value="Genomic_DNA"/>
</dbReference>
<feature type="binding site" evidence="2">
    <location>
        <position position="259"/>
    </location>
    <ligand>
        <name>FAD</name>
        <dbReference type="ChEBI" id="CHEBI:57692"/>
    </ligand>
</feature>
<dbReference type="GO" id="GO:0050660">
    <property type="term" value="F:flavin adenine dinucleotide binding"/>
    <property type="evidence" value="ECO:0007669"/>
    <property type="project" value="InterPro"/>
</dbReference>
<dbReference type="PROSITE" id="PS00624">
    <property type="entry name" value="GMC_OXRED_2"/>
    <property type="match status" value="1"/>
</dbReference>
<dbReference type="Gene3D" id="3.50.50.60">
    <property type="entry name" value="FAD/NAD(P)-binding domain"/>
    <property type="match status" value="1"/>
</dbReference>
<comment type="caution">
    <text evidence="5">The sequence shown here is derived from an EMBL/GenBank/DDBJ whole genome shotgun (WGS) entry which is preliminary data.</text>
</comment>
<feature type="chain" id="PRO_5042930073" description="Glucose-methanol-choline oxidoreductase N-terminal domain-containing protein" evidence="3">
    <location>
        <begin position="30"/>
        <end position="595"/>
    </location>
</feature>
<dbReference type="SUPFAM" id="SSF54373">
    <property type="entry name" value="FAD-linked reductases, C-terminal domain"/>
    <property type="match status" value="1"/>
</dbReference>
<evidence type="ECO:0000256" key="2">
    <source>
        <dbReference type="PIRSR" id="PIRSR000137-2"/>
    </source>
</evidence>
<dbReference type="PIRSF" id="PIRSF000137">
    <property type="entry name" value="Alcohol_oxidase"/>
    <property type="match status" value="1"/>
</dbReference>
<dbReference type="SUPFAM" id="SSF51905">
    <property type="entry name" value="FAD/NAD(P)-binding domain"/>
    <property type="match status" value="1"/>
</dbReference>
<gene>
    <name evidence="5" type="ORF">R5R35_002074</name>
</gene>
<accession>A0AAN9Z4K5</accession>
<dbReference type="InterPro" id="IPR012132">
    <property type="entry name" value="GMC_OxRdtase"/>
</dbReference>
<dbReference type="Gene3D" id="3.30.560.10">
    <property type="entry name" value="Glucose Oxidase, domain 3"/>
    <property type="match status" value="1"/>
</dbReference>
<keyword evidence="2" id="KW-0285">Flavoprotein</keyword>
<proteinExistence type="inferred from homology"/>
<feature type="binding site" evidence="2">
    <location>
        <position position="125"/>
    </location>
    <ligand>
        <name>FAD</name>
        <dbReference type="ChEBI" id="CHEBI:57692"/>
    </ligand>
</feature>
<dbReference type="Pfam" id="PF00732">
    <property type="entry name" value="GMC_oxred_N"/>
    <property type="match status" value="1"/>
</dbReference>
<dbReference type="AlphaFoldDB" id="A0AAN9Z4K5"/>
<dbReference type="Pfam" id="PF05199">
    <property type="entry name" value="GMC_oxred_C"/>
    <property type="match status" value="1"/>
</dbReference>
<evidence type="ECO:0000313" key="6">
    <source>
        <dbReference type="Proteomes" id="UP001378592"/>
    </source>
</evidence>
<dbReference type="PANTHER" id="PTHR11552">
    <property type="entry name" value="GLUCOSE-METHANOL-CHOLINE GMC OXIDOREDUCTASE"/>
    <property type="match status" value="1"/>
</dbReference>
<comment type="similarity">
    <text evidence="1">Belongs to the GMC oxidoreductase family.</text>
</comment>
<reference evidence="5 6" key="1">
    <citation type="submission" date="2024-03" db="EMBL/GenBank/DDBJ databases">
        <title>The genome assembly and annotation of the cricket Gryllus longicercus Weissman &amp; Gray.</title>
        <authorList>
            <person name="Szrajer S."/>
            <person name="Gray D."/>
            <person name="Ylla G."/>
        </authorList>
    </citation>
    <scope>NUCLEOTIDE SEQUENCE [LARGE SCALE GENOMIC DNA]</scope>
    <source>
        <strain evidence="5">DAG 2021-001</strain>
        <tissue evidence="5">Whole body minus gut</tissue>
    </source>
</reference>
<name>A0AAN9Z4K5_9ORTH</name>
<keyword evidence="2" id="KW-0274">FAD</keyword>
<evidence type="ECO:0000256" key="1">
    <source>
        <dbReference type="ARBA" id="ARBA00010790"/>
    </source>
</evidence>
<keyword evidence="3" id="KW-0732">Signal</keyword>
<evidence type="ECO:0000259" key="4">
    <source>
        <dbReference type="PROSITE" id="PS00624"/>
    </source>
</evidence>
<dbReference type="Proteomes" id="UP001378592">
    <property type="component" value="Unassembled WGS sequence"/>
</dbReference>
<dbReference type="InterPro" id="IPR000172">
    <property type="entry name" value="GMC_OxRdtase_N"/>
</dbReference>
<keyword evidence="6" id="KW-1185">Reference proteome</keyword>
<evidence type="ECO:0000256" key="3">
    <source>
        <dbReference type="SAM" id="SignalP"/>
    </source>
</evidence>
<protein>
    <recommendedName>
        <fullName evidence="4">Glucose-methanol-choline oxidoreductase N-terminal domain-containing protein</fullName>
    </recommendedName>
</protein>
<organism evidence="5 6">
    <name type="scientific">Gryllus longicercus</name>
    <dbReference type="NCBI Taxonomy" id="2509291"/>
    <lineage>
        <taxon>Eukaryota</taxon>
        <taxon>Metazoa</taxon>
        <taxon>Ecdysozoa</taxon>
        <taxon>Arthropoda</taxon>
        <taxon>Hexapoda</taxon>
        <taxon>Insecta</taxon>
        <taxon>Pterygota</taxon>
        <taxon>Neoptera</taxon>
        <taxon>Polyneoptera</taxon>
        <taxon>Orthoptera</taxon>
        <taxon>Ensifera</taxon>
        <taxon>Gryllidea</taxon>
        <taxon>Grylloidea</taxon>
        <taxon>Gryllidae</taxon>
        <taxon>Gryllinae</taxon>
        <taxon>Gryllus</taxon>
    </lineage>
</organism>
<comment type="cofactor">
    <cofactor evidence="2">
        <name>FAD</name>
        <dbReference type="ChEBI" id="CHEBI:57692"/>
    </cofactor>
</comment>
<dbReference type="GO" id="GO:0016614">
    <property type="term" value="F:oxidoreductase activity, acting on CH-OH group of donors"/>
    <property type="evidence" value="ECO:0007669"/>
    <property type="project" value="InterPro"/>
</dbReference>
<dbReference type="PANTHER" id="PTHR11552:SF217">
    <property type="entry name" value="GLUCOSE DEHYDROGENASE [FAD, QUINONE]"/>
    <property type="match status" value="1"/>
</dbReference>
<dbReference type="InterPro" id="IPR036188">
    <property type="entry name" value="FAD/NAD-bd_sf"/>
</dbReference>
<dbReference type="InterPro" id="IPR007867">
    <property type="entry name" value="GMC_OxRtase_C"/>
</dbReference>
<feature type="signal peptide" evidence="3">
    <location>
        <begin position="1"/>
        <end position="29"/>
    </location>
</feature>
<sequence>MALALRPCSAPCALSALFLALVGWLGSHPGPPPAHCPLDRQYDFIVVGAGSAGCVVASRLSEVAHWKVLVLEAGGEAAAWAQVPGFAGAAAAAHLSAHWGFCVEPGPFACAGGCAWLAGKGLGGTGALDAMQVVRGNSKNFDDWEKLVGEEWSYENLLHYFKKSENNLDEEAGDWRFHATGGPQTVQRLPHRDANVQVLQAAFEEIGFRAVDLNGYNSEGVMISQAFAYEGRRITSYDSYLRKPREERSNLHVHTHAHVTRVLIDPTYKQAKGVQFINRQGRLVTIFSQREVILCAGAINTPKILFLSGIGPGDVLGPLSIPQIADLPVGRNLHDHVSQDGLIIQFTKTAQLPNETLRISHLSEYLLRQRGPLAATGPQQLVALWYSRYADGAADVMFTFRPMPCLGDVLPYYNEVIVDTLLLNPKSRGMISINSTDPTAAPVIKAGYLEAPEDRATLMEAMQLAQRRLAGAGPLRDAGARLQQTPLEGCERFLWGSAEYWSCAAAQHTAPGHAAAGTCRMGRAGDPRAVVDARLRVQGIRGLRVADASVLPHPVAGRLRALCLAVGERAADLLKTEHLPAGATHAQPVCSCAAP</sequence>
<evidence type="ECO:0000313" key="5">
    <source>
        <dbReference type="EMBL" id="KAK7862647.1"/>
    </source>
</evidence>
<feature type="domain" description="Glucose-methanol-choline oxidoreductase N-terminal" evidence="4">
    <location>
        <begin position="297"/>
        <end position="311"/>
    </location>
</feature>